<dbReference type="EMBL" id="FXYF01000007">
    <property type="protein sequence ID" value="SMX43300.1"/>
    <property type="molecule type" value="Genomic_DNA"/>
</dbReference>
<comment type="function">
    <text evidence="1">Specifically methylates the adenine in position 2030 of 23S rRNA.</text>
</comment>
<dbReference type="Pfam" id="PF04378">
    <property type="entry name" value="RsmJ"/>
    <property type="match status" value="1"/>
</dbReference>
<dbReference type="PANTHER" id="PTHR37426:SF1">
    <property type="entry name" value="RIBOSOMAL RNA LARGE SUBUNIT METHYLTRANSFERASE J"/>
    <property type="match status" value="1"/>
</dbReference>
<keyword evidence="1 2" id="KW-0489">Methyltransferase</keyword>
<dbReference type="GO" id="GO:0070475">
    <property type="term" value="P:rRNA base methylation"/>
    <property type="evidence" value="ECO:0007669"/>
    <property type="project" value="UniProtKB-UniRule"/>
</dbReference>
<feature type="binding site" evidence="1">
    <location>
        <position position="160"/>
    </location>
    <ligand>
        <name>S-adenosyl-L-methionine</name>
        <dbReference type="ChEBI" id="CHEBI:59789"/>
    </ligand>
</feature>
<feature type="site" description="Interaction with substrate rRNA" evidence="1">
    <location>
        <position position="4"/>
    </location>
</feature>
<evidence type="ECO:0000313" key="3">
    <source>
        <dbReference type="Proteomes" id="UP000207598"/>
    </source>
</evidence>
<gene>
    <name evidence="1 2" type="primary">rlmJ</name>
    <name evidence="2" type="ORF">MAA8898_02791</name>
</gene>
<feature type="binding site" evidence="1">
    <location>
        <position position="97"/>
    </location>
    <ligand>
        <name>S-adenosyl-L-methionine</name>
        <dbReference type="ChEBI" id="CHEBI:59789"/>
    </ligand>
</feature>
<keyword evidence="1 2" id="KW-0808">Transferase</keyword>
<dbReference type="SUPFAM" id="SSF53335">
    <property type="entry name" value="S-adenosyl-L-methionine-dependent methyltransferases"/>
    <property type="match status" value="1"/>
</dbReference>
<comment type="catalytic activity">
    <reaction evidence="1">
        <text>adenosine(2030) in 23S rRNA + S-adenosyl-L-methionine = N(6)-methyladenosine(2030) in 23S rRNA + S-adenosyl-L-homocysteine + H(+)</text>
        <dbReference type="Rhea" id="RHEA:43736"/>
        <dbReference type="Rhea" id="RHEA-COMP:10668"/>
        <dbReference type="Rhea" id="RHEA-COMP:10669"/>
        <dbReference type="ChEBI" id="CHEBI:15378"/>
        <dbReference type="ChEBI" id="CHEBI:57856"/>
        <dbReference type="ChEBI" id="CHEBI:59789"/>
        <dbReference type="ChEBI" id="CHEBI:74411"/>
        <dbReference type="ChEBI" id="CHEBI:74449"/>
        <dbReference type="EC" id="2.1.1.266"/>
    </reaction>
</comment>
<sequence>MLSYQHAYHAGNLADVHKHAALAVALDYLTRKRKPLSYIETHAGRGLYDLTGAEAQKTGEAAQGIARAEAWFGPDHPYTRALHGVRAAHGPQAYPGSPLIAQSLLRDTDRLHLAELHPQEHAALRDALRAPNVSIHRQDGFALAHSLCPPEPRRGLLLVDPSWEIKSDYATLPKWLAGIGRKWNVGVLMLWYPLLTDAPHAPMLTALQAAFPEGLRHEVRFPPARDGHRMIGSGLFVVNPPWGLADSLADLSSRFAALPARGS</sequence>
<keyword evidence="1" id="KW-0694">RNA-binding</keyword>
<evidence type="ECO:0000313" key="2">
    <source>
        <dbReference type="EMBL" id="SMX43300.1"/>
    </source>
</evidence>
<keyword evidence="1" id="KW-0949">S-adenosyl-L-methionine</keyword>
<dbReference type="GO" id="GO:0003723">
    <property type="term" value="F:RNA binding"/>
    <property type="evidence" value="ECO:0007669"/>
    <property type="project" value="UniProtKB-UniRule"/>
</dbReference>
<keyword evidence="1" id="KW-0698">rRNA processing</keyword>
<comment type="subunit">
    <text evidence="1">Monomer.</text>
</comment>
<dbReference type="InterPro" id="IPR007473">
    <property type="entry name" value="RlmJ"/>
</dbReference>
<feature type="binding site" evidence="1">
    <location>
        <position position="19"/>
    </location>
    <ligand>
        <name>S-adenosyl-L-methionine</name>
        <dbReference type="ChEBI" id="CHEBI:59789"/>
    </ligand>
</feature>
<reference evidence="2 3" key="1">
    <citation type="submission" date="2017-05" db="EMBL/GenBank/DDBJ databases">
        <authorList>
            <person name="Song R."/>
            <person name="Chenine A.L."/>
            <person name="Ruprecht R.M."/>
        </authorList>
    </citation>
    <scope>NUCLEOTIDE SEQUENCE [LARGE SCALE GENOMIC DNA]</scope>
    <source>
        <strain evidence="2 3">CECT 8898</strain>
    </source>
</reference>
<evidence type="ECO:0000256" key="1">
    <source>
        <dbReference type="HAMAP-Rule" id="MF_00934"/>
    </source>
</evidence>
<dbReference type="HAMAP" id="MF_00934">
    <property type="entry name" value="23SrRNA_methyltr_J"/>
    <property type="match status" value="1"/>
</dbReference>
<dbReference type="RefSeq" id="WP_094021614.1">
    <property type="nucleotide sequence ID" value="NZ_FXYF01000007.1"/>
</dbReference>
<dbReference type="EC" id="2.1.1.266" evidence="1"/>
<feature type="binding site" evidence="1">
    <location>
        <position position="42"/>
    </location>
    <ligand>
        <name>S-adenosyl-L-methionine</name>
        <dbReference type="ChEBI" id="CHEBI:59789"/>
    </ligand>
</feature>
<dbReference type="PANTHER" id="PTHR37426">
    <property type="entry name" value="RIBOSOMAL RNA LARGE SUBUNIT METHYLTRANSFERASE J"/>
    <property type="match status" value="1"/>
</dbReference>
<keyword evidence="3" id="KW-1185">Reference proteome</keyword>
<accession>A0A238KKP9</accession>
<proteinExistence type="inferred from homology"/>
<dbReference type="OrthoDB" id="9791274at2"/>
<dbReference type="GO" id="GO:0005829">
    <property type="term" value="C:cytosol"/>
    <property type="evidence" value="ECO:0007669"/>
    <property type="project" value="TreeGrafter"/>
</dbReference>
<feature type="binding site" evidence="1">
    <location>
        <position position="115"/>
    </location>
    <ligand>
        <name>S-adenosyl-L-methionine</name>
        <dbReference type="ChEBI" id="CHEBI:59789"/>
    </ligand>
</feature>
<protein>
    <recommendedName>
        <fullName evidence="1">Ribosomal RNA large subunit methyltransferase J</fullName>
        <ecNumber evidence="1">2.1.1.266</ecNumber>
    </recommendedName>
    <alternativeName>
        <fullName evidence="1">23S rRNA (adenine(2030)-N6)-methyltransferase</fullName>
    </alternativeName>
    <alternativeName>
        <fullName evidence="1">23S rRNA m6A2030 methyltransferase</fullName>
    </alternativeName>
</protein>
<dbReference type="Gene3D" id="3.40.50.150">
    <property type="entry name" value="Vaccinia Virus protein VP39"/>
    <property type="match status" value="1"/>
</dbReference>
<dbReference type="AlphaFoldDB" id="A0A238KKP9"/>
<feature type="active site" description="Proton acceptor" evidence="1">
    <location>
        <position position="160"/>
    </location>
</feature>
<comment type="similarity">
    <text evidence="1">Belongs to the RlmJ family.</text>
</comment>
<dbReference type="GO" id="GO:0036307">
    <property type="term" value="F:23S rRNA (adenine(2030)-N(6))-methyltransferase activity"/>
    <property type="evidence" value="ECO:0007669"/>
    <property type="project" value="UniProtKB-UniRule"/>
</dbReference>
<dbReference type="Proteomes" id="UP000207598">
    <property type="component" value="Unassembled WGS sequence"/>
</dbReference>
<organism evidence="2 3">
    <name type="scientific">Maliponia aquimaris</name>
    <dbReference type="NCBI Taxonomy" id="1673631"/>
    <lineage>
        <taxon>Bacteria</taxon>
        <taxon>Pseudomonadati</taxon>
        <taxon>Pseudomonadota</taxon>
        <taxon>Alphaproteobacteria</taxon>
        <taxon>Rhodobacterales</taxon>
        <taxon>Paracoccaceae</taxon>
        <taxon>Maliponia</taxon>
    </lineage>
</organism>
<name>A0A238KKP9_9RHOB</name>
<dbReference type="InterPro" id="IPR029063">
    <property type="entry name" value="SAM-dependent_MTases_sf"/>
</dbReference>
<feature type="binding site" evidence="1">
    <location>
        <begin position="139"/>
        <end position="140"/>
    </location>
    <ligand>
        <name>S-adenosyl-L-methionine</name>
        <dbReference type="ChEBI" id="CHEBI:59789"/>
    </ligand>
</feature>